<dbReference type="PANTHER" id="PTHR23501">
    <property type="entry name" value="MAJOR FACILITATOR SUPERFAMILY"/>
    <property type="match status" value="1"/>
</dbReference>
<feature type="transmembrane region" description="Helical" evidence="5">
    <location>
        <begin position="237"/>
        <end position="254"/>
    </location>
</feature>
<feature type="transmembrane region" description="Helical" evidence="5">
    <location>
        <begin position="275"/>
        <end position="298"/>
    </location>
</feature>
<evidence type="ECO:0000256" key="3">
    <source>
        <dbReference type="ARBA" id="ARBA00022989"/>
    </source>
</evidence>
<accession>A0ABT3ILZ0</accession>
<dbReference type="PANTHER" id="PTHR23501:SF154">
    <property type="entry name" value="MULTIDRUG-EFFLUX TRANSPORTER RV1634-RELATED"/>
    <property type="match status" value="1"/>
</dbReference>
<dbReference type="Pfam" id="PF07690">
    <property type="entry name" value="MFS_1"/>
    <property type="match status" value="1"/>
</dbReference>
<dbReference type="Proteomes" id="UP001207742">
    <property type="component" value="Unassembled WGS sequence"/>
</dbReference>
<feature type="transmembrane region" description="Helical" evidence="5">
    <location>
        <begin position="118"/>
        <end position="135"/>
    </location>
</feature>
<feature type="transmembrane region" description="Helical" evidence="5">
    <location>
        <begin position="58"/>
        <end position="77"/>
    </location>
</feature>
<dbReference type="Gene3D" id="1.20.1720.10">
    <property type="entry name" value="Multidrug resistance protein D"/>
    <property type="match status" value="1"/>
</dbReference>
<feature type="transmembrane region" description="Helical" evidence="5">
    <location>
        <begin position="366"/>
        <end position="386"/>
    </location>
</feature>
<feature type="transmembrane region" description="Helical" evidence="5">
    <location>
        <begin position="175"/>
        <end position="192"/>
    </location>
</feature>
<evidence type="ECO:0000256" key="4">
    <source>
        <dbReference type="ARBA" id="ARBA00023136"/>
    </source>
</evidence>
<keyword evidence="2 5" id="KW-0812">Transmembrane</keyword>
<evidence type="ECO:0000313" key="8">
    <source>
        <dbReference type="Proteomes" id="UP001207742"/>
    </source>
</evidence>
<feature type="transmembrane region" description="Helical" evidence="5">
    <location>
        <begin position="445"/>
        <end position="465"/>
    </location>
</feature>
<feature type="transmembrane region" description="Helical" evidence="5">
    <location>
        <begin position="337"/>
        <end position="360"/>
    </location>
</feature>
<feature type="transmembrane region" description="Helical" evidence="5">
    <location>
        <begin position="89"/>
        <end position="112"/>
    </location>
</feature>
<protein>
    <submittedName>
        <fullName evidence="7">MFS transporter</fullName>
    </submittedName>
</protein>
<organism evidence="7 8">
    <name type="scientific">Chitinophaga nivalis</name>
    <dbReference type="NCBI Taxonomy" id="2991709"/>
    <lineage>
        <taxon>Bacteria</taxon>
        <taxon>Pseudomonadati</taxon>
        <taxon>Bacteroidota</taxon>
        <taxon>Chitinophagia</taxon>
        <taxon>Chitinophagales</taxon>
        <taxon>Chitinophagaceae</taxon>
        <taxon>Chitinophaga</taxon>
    </lineage>
</organism>
<sequence>MATQEIAMKAPGWGTLLSGKNGLRSIALAGGVMLHATDVYLATTIMPSVTQEIGGLSLYAWATTVYVIAAIIGSVLSSRHLSQRGPRQAYRIAALLFGIGSLISATAPNMYWLLSGRFVQGLGGGLLFALSYAMISIVFEEKLWPRAMALVSAMWGVSAFSGPFVGGLFAQYGHWRMAFITLVILTTLLLLLTEKVLPVKGPQATSRTPLPAVQLLLLTGATLAVSIGGAIEKTSANIVGVVIAIVLFILLLIAEKRSAHRLLPTGAYRLSGALGATYAVMVLLTIATAVEIYIPYFLQVIHHFTPLKAGYLTVLIAFGWSFSSIAFSGAAPAKVKILLPVGACLVLAGLAGLTFTMPAVNSGTGLPLLLMCGSLALTGIGVGIGWPHLLTRVLTAAIAGEEEKAAASITTVQLLATAFGTALTGLVANASGLIAPGGITGAQQAAGWLLGLFIITPALALLLQLKQRRLP</sequence>
<dbReference type="Gene3D" id="1.20.1250.20">
    <property type="entry name" value="MFS general substrate transporter like domains"/>
    <property type="match status" value="1"/>
</dbReference>
<dbReference type="InterPro" id="IPR036259">
    <property type="entry name" value="MFS_trans_sf"/>
</dbReference>
<name>A0ABT3ILZ0_9BACT</name>
<evidence type="ECO:0000256" key="1">
    <source>
        <dbReference type="ARBA" id="ARBA00004141"/>
    </source>
</evidence>
<feature type="transmembrane region" description="Helical" evidence="5">
    <location>
        <begin position="147"/>
        <end position="169"/>
    </location>
</feature>
<comment type="subcellular location">
    <subcellularLocation>
        <location evidence="1">Membrane</location>
        <topology evidence="1">Multi-pass membrane protein</topology>
    </subcellularLocation>
</comment>
<comment type="caution">
    <text evidence="7">The sequence shown here is derived from an EMBL/GenBank/DDBJ whole genome shotgun (WGS) entry which is preliminary data.</text>
</comment>
<keyword evidence="3 5" id="KW-1133">Transmembrane helix</keyword>
<reference evidence="7 8" key="1">
    <citation type="submission" date="2022-10" db="EMBL/GenBank/DDBJ databases">
        <title>Chitinophaga nivalis PC15 sp. nov., isolated from Pyeongchang county, South Korea.</title>
        <authorList>
            <person name="Trinh H.N."/>
        </authorList>
    </citation>
    <scope>NUCLEOTIDE SEQUENCE [LARGE SCALE GENOMIC DNA]</scope>
    <source>
        <strain evidence="7 8">PC14</strain>
    </source>
</reference>
<evidence type="ECO:0000256" key="5">
    <source>
        <dbReference type="SAM" id="Phobius"/>
    </source>
</evidence>
<dbReference type="InterPro" id="IPR020846">
    <property type="entry name" value="MFS_dom"/>
</dbReference>
<proteinExistence type="predicted"/>
<feature type="transmembrane region" description="Helical" evidence="5">
    <location>
        <begin position="212"/>
        <end position="231"/>
    </location>
</feature>
<gene>
    <name evidence="7" type="ORF">OL497_13820</name>
</gene>
<dbReference type="RefSeq" id="WP_264730931.1">
    <property type="nucleotide sequence ID" value="NZ_JAPDNR010000001.1"/>
</dbReference>
<dbReference type="PROSITE" id="PS50850">
    <property type="entry name" value="MFS"/>
    <property type="match status" value="1"/>
</dbReference>
<feature type="transmembrane region" description="Helical" evidence="5">
    <location>
        <begin position="414"/>
        <end position="439"/>
    </location>
</feature>
<dbReference type="InterPro" id="IPR011701">
    <property type="entry name" value="MFS"/>
</dbReference>
<evidence type="ECO:0000313" key="7">
    <source>
        <dbReference type="EMBL" id="MCW3484982.1"/>
    </source>
</evidence>
<evidence type="ECO:0000256" key="2">
    <source>
        <dbReference type="ARBA" id="ARBA00022692"/>
    </source>
</evidence>
<feature type="domain" description="Major facilitator superfamily (MFS) profile" evidence="6">
    <location>
        <begin position="24"/>
        <end position="469"/>
    </location>
</feature>
<evidence type="ECO:0000259" key="6">
    <source>
        <dbReference type="PROSITE" id="PS50850"/>
    </source>
</evidence>
<keyword evidence="8" id="KW-1185">Reference proteome</keyword>
<dbReference type="SUPFAM" id="SSF103473">
    <property type="entry name" value="MFS general substrate transporter"/>
    <property type="match status" value="1"/>
</dbReference>
<dbReference type="EMBL" id="JAPDNS010000001">
    <property type="protein sequence ID" value="MCW3484982.1"/>
    <property type="molecule type" value="Genomic_DNA"/>
</dbReference>
<feature type="transmembrane region" description="Helical" evidence="5">
    <location>
        <begin position="26"/>
        <end position="46"/>
    </location>
</feature>
<keyword evidence="4 5" id="KW-0472">Membrane</keyword>
<feature type="transmembrane region" description="Helical" evidence="5">
    <location>
        <begin position="310"/>
        <end position="330"/>
    </location>
</feature>